<name>A0A1A8BXJ7_NOTKA</name>
<protein>
    <submittedName>
        <fullName evidence="1">Uncharacterized protein</fullName>
    </submittedName>
</protein>
<reference evidence="1" key="1">
    <citation type="submission" date="2016-05" db="EMBL/GenBank/DDBJ databases">
        <authorList>
            <person name="Lavstsen T."/>
            <person name="Jespersen J.S."/>
        </authorList>
    </citation>
    <scope>NUCLEOTIDE SEQUENCE</scope>
    <source>
        <tissue evidence="1">Brain</tissue>
    </source>
</reference>
<gene>
    <name evidence="1" type="primary">Nfu_g_1_017411</name>
</gene>
<reference evidence="1" key="2">
    <citation type="submission" date="2016-06" db="EMBL/GenBank/DDBJ databases">
        <title>The genome of a short-lived fish provides insights into sex chromosome evolution and the genetic control of aging.</title>
        <authorList>
            <person name="Reichwald K."/>
            <person name="Felder M."/>
            <person name="Petzold A."/>
            <person name="Koch P."/>
            <person name="Groth M."/>
            <person name="Platzer M."/>
        </authorList>
    </citation>
    <scope>NUCLEOTIDE SEQUENCE</scope>
    <source>
        <tissue evidence="1">Brain</tissue>
    </source>
</reference>
<dbReference type="PANTHER" id="PTHR46579:SF1">
    <property type="entry name" value="F5_8 TYPE C DOMAIN-CONTAINING PROTEIN"/>
    <property type="match status" value="1"/>
</dbReference>
<sequence length="473" mass="54030">MLAGLWFGAQEPVMPIFLKLFVDQAKTLASNGVSWRKCGALVNSKIVGLCCCVDSKARPAMQNTTQFNGYFGCGFCLHPGTLVEKQVKYTVTATEYPEREANKMISDMEQAVEQHRSVRGVKGPSPLINMPYFDIVWGFVPDYMHAVLLGVIRQLTELLLSGSDQPYYIGSPNTMRVLENRIKEIKPPHLITRLPRPIAEFKYWKASEWRAWLLFYSLPVLNGVLQSRYVKHLSLLVFAVFLLLKENVTFEEINKADEMLFEFVARFQLLYGEASMTFNVHLLTHLSKSVKLTRFAVSEQVKNFCLELTNNSRVKSFIRYQDTTVLDNGRVTETTEEEKSAFISAEKVPPDEMVVHKRMVHKGLVYTSKSYSLSKRRRDCYGKLSDGVCGEIRSIISFPSECGTEIAVLFQKFHTQASFPLPQGYRFESHIRLISRGPTVDLIPVDRLEQKCLVLKTGDETYICDFPNQHERD</sequence>
<evidence type="ECO:0000313" key="1">
    <source>
        <dbReference type="EMBL" id="SBP71533.1"/>
    </source>
</evidence>
<dbReference type="PANTHER" id="PTHR46579">
    <property type="entry name" value="F5/8 TYPE C DOMAIN-CONTAINING PROTEIN-RELATED"/>
    <property type="match status" value="1"/>
</dbReference>
<dbReference type="EMBL" id="HADZ01007592">
    <property type="protein sequence ID" value="SBP71533.1"/>
    <property type="molecule type" value="Transcribed_RNA"/>
</dbReference>
<organism evidence="1">
    <name type="scientific">Nothobranchius kadleci</name>
    <name type="common">African annual killifish</name>
    <dbReference type="NCBI Taxonomy" id="1051664"/>
    <lineage>
        <taxon>Eukaryota</taxon>
        <taxon>Metazoa</taxon>
        <taxon>Chordata</taxon>
        <taxon>Craniata</taxon>
        <taxon>Vertebrata</taxon>
        <taxon>Euteleostomi</taxon>
        <taxon>Actinopterygii</taxon>
        <taxon>Neopterygii</taxon>
        <taxon>Teleostei</taxon>
        <taxon>Neoteleostei</taxon>
        <taxon>Acanthomorphata</taxon>
        <taxon>Ovalentaria</taxon>
        <taxon>Atherinomorphae</taxon>
        <taxon>Cyprinodontiformes</taxon>
        <taxon>Nothobranchiidae</taxon>
        <taxon>Nothobranchius</taxon>
    </lineage>
</organism>
<proteinExistence type="predicted"/>
<accession>A0A1A8BXJ7</accession>
<dbReference type="AlphaFoldDB" id="A0A1A8BXJ7"/>